<feature type="domain" description="PAC" evidence="21">
    <location>
        <begin position="441"/>
        <end position="494"/>
    </location>
</feature>
<dbReference type="InterPro" id="IPR036641">
    <property type="entry name" value="HPT_dom_sf"/>
</dbReference>
<keyword evidence="9" id="KW-0418">Kinase</keyword>
<dbReference type="Gene3D" id="1.20.120.160">
    <property type="entry name" value="HPT domain"/>
    <property type="match status" value="1"/>
</dbReference>
<dbReference type="FunFam" id="1.10.287.130:FF:000002">
    <property type="entry name" value="Two-component osmosensing histidine kinase"/>
    <property type="match status" value="1"/>
</dbReference>
<dbReference type="PROSITE" id="PS50109">
    <property type="entry name" value="HIS_KIN"/>
    <property type="match status" value="1"/>
</dbReference>
<feature type="modified residue" description="Phosphohistidine" evidence="16">
    <location>
        <position position="1188"/>
    </location>
</feature>
<evidence type="ECO:0000256" key="8">
    <source>
        <dbReference type="ARBA" id="ARBA00022741"/>
    </source>
</evidence>
<dbReference type="InterPro" id="IPR004358">
    <property type="entry name" value="Sig_transdc_His_kin-like_C"/>
</dbReference>
<evidence type="ECO:0000256" key="15">
    <source>
        <dbReference type="ARBA" id="ARBA00068150"/>
    </source>
</evidence>
<evidence type="ECO:0000256" key="10">
    <source>
        <dbReference type="ARBA" id="ARBA00022840"/>
    </source>
</evidence>
<evidence type="ECO:0000313" key="23">
    <source>
        <dbReference type="EMBL" id="OOQ56714.1"/>
    </source>
</evidence>
<dbReference type="InterPro" id="IPR013655">
    <property type="entry name" value="PAS_fold_3"/>
</dbReference>
<dbReference type="SMART" id="SM00086">
    <property type="entry name" value="PAC"/>
    <property type="match status" value="4"/>
</dbReference>
<dbReference type="Gene3D" id="3.40.50.2300">
    <property type="match status" value="1"/>
</dbReference>
<dbReference type="SUPFAM" id="SSF55874">
    <property type="entry name" value="ATPase domain of HSP90 chaperone/DNA topoisomerase II/histidine kinase"/>
    <property type="match status" value="1"/>
</dbReference>
<evidence type="ECO:0000256" key="14">
    <source>
        <dbReference type="ARBA" id="ARBA00064003"/>
    </source>
</evidence>
<dbReference type="InterPro" id="IPR000700">
    <property type="entry name" value="PAS-assoc_C"/>
</dbReference>
<organism evidence="23 24">
    <name type="scientific">Mucilaginibacter pedocola</name>
    <dbReference type="NCBI Taxonomy" id="1792845"/>
    <lineage>
        <taxon>Bacteria</taxon>
        <taxon>Pseudomonadati</taxon>
        <taxon>Bacteroidota</taxon>
        <taxon>Sphingobacteriia</taxon>
        <taxon>Sphingobacteriales</taxon>
        <taxon>Sphingobacteriaceae</taxon>
        <taxon>Mucilaginibacter</taxon>
    </lineage>
</organism>
<dbReference type="Pfam" id="PF00512">
    <property type="entry name" value="HisKA"/>
    <property type="match status" value="1"/>
</dbReference>
<dbReference type="InterPro" id="IPR036097">
    <property type="entry name" value="HisK_dim/P_sf"/>
</dbReference>
<dbReference type="SMART" id="SM00388">
    <property type="entry name" value="HisKA"/>
    <property type="match status" value="1"/>
</dbReference>
<reference evidence="23 24" key="1">
    <citation type="submission" date="2016-07" db="EMBL/GenBank/DDBJ databases">
        <title>Genomic analysis of zinc-resistant bacterium Mucilaginibacter pedocola TBZ30.</title>
        <authorList>
            <person name="Huang J."/>
            <person name="Tang J."/>
        </authorList>
    </citation>
    <scope>NUCLEOTIDE SEQUENCE [LARGE SCALE GENOMIC DNA]</scope>
    <source>
        <strain evidence="23 24">TBZ30</strain>
    </source>
</reference>
<dbReference type="Pfam" id="PF00989">
    <property type="entry name" value="PAS"/>
    <property type="match status" value="1"/>
</dbReference>
<dbReference type="Gene3D" id="1.10.287.130">
    <property type="match status" value="1"/>
</dbReference>
<evidence type="ECO:0000256" key="3">
    <source>
        <dbReference type="ARBA" id="ARBA00012438"/>
    </source>
</evidence>
<dbReference type="GO" id="GO:0006355">
    <property type="term" value="P:regulation of DNA-templated transcription"/>
    <property type="evidence" value="ECO:0007669"/>
    <property type="project" value="InterPro"/>
</dbReference>
<evidence type="ECO:0000256" key="2">
    <source>
        <dbReference type="ARBA" id="ARBA00004651"/>
    </source>
</evidence>
<keyword evidence="4" id="KW-1003">Cell membrane</keyword>
<feature type="domain" description="Histidine kinase" evidence="18">
    <location>
        <begin position="766"/>
        <end position="988"/>
    </location>
</feature>
<evidence type="ECO:0000256" key="7">
    <source>
        <dbReference type="ARBA" id="ARBA00022692"/>
    </source>
</evidence>
<dbReference type="CDD" id="cd16922">
    <property type="entry name" value="HATPase_EvgS-ArcB-TorS-like"/>
    <property type="match status" value="1"/>
</dbReference>
<dbReference type="Pfam" id="PF13426">
    <property type="entry name" value="PAS_9"/>
    <property type="match status" value="2"/>
</dbReference>
<proteinExistence type="predicted"/>
<dbReference type="AlphaFoldDB" id="A0A1S9P6Y5"/>
<dbReference type="InterPro" id="IPR035965">
    <property type="entry name" value="PAS-like_dom_sf"/>
</dbReference>
<evidence type="ECO:0000256" key="9">
    <source>
        <dbReference type="ARBA" id="ARBA00022777"/>
    </source>
</evidence>
<evidence type="ECO:0000256" key="11">
    <source>
        <dbReference type="ARBA" id="ARBA00022989"/>
    </source>
</evidence>
<dbReference type="SUPFAM" id="SSF47384">
    <property type="entry name" value="Homodimeric domain of signal transducing histidine kinase"/>
    <property type="match status" value="1"/>
</dbReference>
<dbReference type="CDD" id="cd17546">
    <property type="entry name" value="REC_hyHK_CKI1_RcsC-like"/>
    <property type="match status" value="1"/>
</dbReference>
<feature type="domain" description="Response regulatory" evidence="19">
    <location>
        <begin position="1011"/>
        <end position="1125"/>
    </location>
</feature>
<dbReference type="SUPFAM" id="SSF52172">
    <property type="entry name" value="CheY-like"/>
    <property type="match status" value="1"/>
</dbReference>
<evidence type="ECO:0000256" key="4">
    <source>
        <dbReference type="ARBA" id="ARBA00022475"/>
    </source>
</evidence>
<evidence type="ECO:0000259" key="20">
    <source>
        <dbReference type="PROSITE" id="PS50112"/>
    </source>
</evidence>
<dbReference type="Pfam" id="PF00072">
    <property type="entry name" value="Response_reg"/>
    <property type="match status" value="1"/>
</dbReference>
<dbReference type="InterPro" id="IPR011006">
    <property type="entry name" value="CheY-like_superfamily"/>
</dbReference>
<dbReference type="SMART" id="SM00448">
    <property type="entry name" value="REC"/>
    <property type="match status" value="1"/>
</dbReference>
<dbReference type="PROSITE" id="PS50110">
    <property type="entry name" value="RESPONSE_REGULATORY"/>
    <property type="match status" value="1"/>
</dbReference>
<keyword evidence="11" id="KW-1133">Transmembrane helix</keyword>
<dbReference type="InterPro" id="IPR008207">
    <property type="entry name" value="Sig_transdc_His_kin_Hpt_dom"/>
</dbReference>
<comment type="caution">
    <text evidence="23">The sequence shown here is derived from an EMBL/GenBank/DDBJ whole genome shotgun (WGS) entry which is preliminary data.</text>
</comment>
<dbReference type="OrthoDB" id="9811889at2"/>
<dbReference type="NCBIfam" id="TIGR00229">
    <property type="entry name" value="sensory_box"/>
    <property type="match status" value="3"/>
</dbReference>
<feature type="domain" description="PAS" evidence="20">
    <location>
        <begin position="623"/>
        <end position="668"/>
    </location>
</feature>
<dbReference type="Pfam" id="PF02518">
    <property type="entry name" value="HATPase_c"/>
    <property type="match status" value="1"/>
</dbReference>
<dbReference type="PRINTS" id="PR00344">
    <property type="entry name" value="BCTRLSENSOR"/>
</dbReference>
<dbReference type="SUPFAM" id="SSF55785">
    <property type="entry name" value="PYP-like sensor domain (PAS domain)"/>
    <property type="match status" value="5"/>
</dbReference>
<accession>A0A1S9P6Y5</accession>
<dbReference type="GO" id="GO:0005524">
    <property type="term" value="F:ATP binding"/>
    <property type="evidence" value="ECO:0007669"/>
    <property type="project" value="UniProtKB-KW"/>
</dbReference>
<dbReference type="Pfam" id="PF08447">
    <property type="entry name" value="PAS_3"/>
    <property type="match status" value="1"/>
</dbReference>
<dbReference type="RefSeq" id="WP_078351126.1">
    <property type="nucleotide sequence ID" value="NZ_MBTF01000038.1"/>
</dbReference>
<dbReference type="Proteomes" id="UP000189739">
    <property type="component" value="Unassembled WGS sequence"/>
</dbReference>
<keyword evidence="6" id="KW-0808">Transferase</keyword>
<keyword evidence="24" id="KW-1185">Reference proteome</keyword>
<dbReference type="InterPro" id="IPR001610">
    <property type="entry name" value="PAC"/>
</dbReference>
<dbReference type="PANTHER" id="PTHR45339:SF1">
    <property type="entry name" value="HYBRID SIGNAL TRANSDUCTION HISTIDINE KINASE J"/>
    <property type="match status" value="1"/>
</dbReference>
<evidence type="ECO:0000256" key="12">
    <source>
        <dbReference type="ARBA" id="ARBA00023012"/>
    </source>
</evidence>
<keyword evidence="8" id="KW-0547">Nucleotide-binding</keyword>
<dbReference type="CDD" id="cd00082">
    <property type="entry name" value="HisKA"/>
    <property type="match status" value="1"/>
</dbReference>
<dbReference type="InterPro" id="IPR000014">
    <property type="entry name" value="PAS"/>
</dbReference>
<evidence type="ECO:0000256" key="17">
    <source>
        <dbReference type="PROSITE-ProRule" id="PRU00169"/>
    </source>
</evidence>
<dbReference type="STRING" id="1792845.BC343_17105"/>
<dbReference type="InterPro" id="IPR036890">
    <property type="entry name" value="HATPase_C_sf"/>
</dbReference>
<comment type="subunit">
    <text evidence="14">At low DSF concentrations, interacts with RpfF.</text>
</comment>
<dbReference type="GO" id="GO:0005886">
    <property type="term" value="C:plasma membrane"/>
    <property type="evidence" value="ECO:0007669"/>
    <property type="project" value="UniProtKB-SubCell"/>
</dbReference>
<comment type="subcellular location">
    <subcellularLocation>
        <location evidence="2">Cell membrane</location>
        <topology evidence="2">Multi-pass membrane protein</topology>
    </subcellularLocation>
</comment>
<feature type="domain" description="PAC" evidence="21">
    <location>
        <begin position="311"/>
        <end position="365"/>
    </location>
</feature>
<dbReference type="InterPro" id="IPR003594">
    <property type="entry name" value="HATPase_dom"/>
</dbReference>
<comment type="catalytic activity">
    <reaction evidence="1">
        <text>ATP + protein L-histidine = ADP + protein N-phospho-L-histidine.</text>
        <dbReference type="EC" id="2.7.13.3"/>
    </reaction>
</comment>
<dbReference type="InterPro" id="IPR005467">
    <property type="entry name" value="His_kinase_dom"/>
</dbReference>
<dbReference type="CDD" id="cd00130">
    <property type="entry name" value="PAS"/>
    <property type="match status" value="4"/>
</dbReference>
<dbReference type="SMART" id="SM00091">
    <property type="entry name" value="PAS"/>
    <property type="match status" value="4"/>
</dbReference>
<feature type="domain" description="PAS" evidence="20">
    <location>
        <begin position="239"/>
        <end position="310"/>
    </location>
</feature>
<dbReference type="EMBL" id="MBTF01000038">
    <property type="protein sequence ID" value="OOQ56714.1"/>
    <property type="molecule type" value="Genomic_DNA"/>
</dbReference>
<feature type="modified residue" description="4-aspartylphosphate" evidence="17">
    <location>
        <position position="1060"/>
    </location>
</feature>
<evidence type="ECO:0000256" key="13">
    <source>
        <dbReference type="ARBA" id="ARBA00023136"/>
    </source>
</evidence>
<protein>
    <recommendedName>
        <fullName evidence="15">Sensory/regulatory protein RpfC</fullName>
        <ecNumber evidence="3">2.7.13.3</ecNumber>
    </recommendedName>
</protein>
<name>A0A1S9P6Y5_9SPHI</name>
<dbReference type="Gene3D" id="3.30.450.20">
    <property type="entry name" value="PAS domain"/>
    <property type="match status" value="5"/>
</dbReference>
<dbReference type="SMART" id="SM00387">
    <property type="entry name" value="HATPase_c"/>
    <property type="match status" value="1"/>
</dbReference>
<feature type="domain" description="PAS" evidence="20">
    <location>
        <begin position="117"/>
        <end position="165"/>
    </location>
</feature>
<evidence type="ECO:0000256" key="1">
    <source>
        <dbReference type="ARBA" id="ARBA00000085"/>
    </source>
</evidence>
<dbReference type="SUPFAM" id="SSF47226">
    <property type="entry name" value="Histidine-containing phosphotransfer domain, HPT domain"/>
    <property type="match status" value="1"/>
</dbReference>
<evidence type="ECO:0000313" key="24">
    <source>
        <dbReference type="Proteomes" id="UP000189739"/>
    </source>
</evidence>
<evidence type="ECO:0000256" key="5">
    <source>
        <dbReference type="ARBA" id="ARBA00022553"/>
    </source>
</evidence>
<feature type="domain" description="HPt" evidence="22">
    <location>
        <begin position="1149"/>
        <end position="1243"/>
    </location>
</feature>
<dbReference type="InterPro" id="IPR003661">
    <property type="entry name" value="HisK_dim/P_dom"/>
</dbReference>
<dbReference type="Gene3D" id="3.30.565.10">
    <property type="entry name" value="Histidine kinase-like ATPase, C-terminal domain"/>
    <property type="match status" value="1"/>
</dbReference>
<dbReference type="FunFam" id="3.30.565.10:FF:000010">
    <property type="entry name" value="Sensor histidine kinase RcsC"/>
    <property type="match status" value="1"/>
</dbReference>
<evidence type="ECO:0000259" key="18">
    <source>
        <dbReference type="PROSITE" id="PS50109"/>
    </source>
</evidence>
<dbReference type="InterPro" id="IPR013767">
    <property type="entry name" value="PAS_fold"/>
</dbReference>
<evidence type="ECO:0000256" key="16">
    <source>
        <dbReference type="PROSITE-ProRule" id="PRU00110"/>
    </source>
</evidence>
<dbReference type="PROSITE" id="PS50894">
    <property type="entry name" value="HPT"/>
    <property type="match status" value="1"/>
</dbReference>
<evidence type="ECO:0000259" key="19">
    <source>
        <dbReference type="PROSITE" id="PS50110"/>
    </source>
</evidence>
<sequence length="1246" mass="140031">MQVDTLPCKGDFETNGYALLTEQNPDPLFCIGVGGNILSCNPAAALLNEFVFNGAIYPIADFWRYFAEQGNYTADNFSFEVSALGNEYSFVCRYLPGQIFFNVYGREITCAKKARQEFARLSLVASANDNGVLFNDAQGKVLWANQSFCKLTGYTVEEVLGKKTLDFCSGPLTDNAILIEIAAAIGVCSSFDKELIHYRKNGTWFWGRVRGQSFQNTAGELEYFAVVEDISREKDRDEKLKVLSQIAENNINAVIITDKEGVITWVNKSFTTITGYTAAQALGCKPGHLLQGPDTDKETIAYLKNQISSGQPFSTEILNYNRSGSPYWLRIQGQPITNDNGELTGFFALEEDVTAEKQVQSRIRESEEQFKLALEKIGDNVWEHDFTTGKTNFYKSTDELWAEGNTEGSDRMGWWVNVHHEDLDLLKTNYHQYKTGSIRSHNLEYRILHADGTIKWVLDKGVVLQHNEKGLPLKTIGTHTDITLIKQTEIELEQRVKQFKSLSENIPGVIYEYEFRADGTEGLRYVSPAVERVFGISAANFMNYGAYVQPADMERIREKNQQSKRTLQPFYDESQIFIPGQKPKWHSVHSSFSYISQNGSKVFTGYMKDITERKTIEASLRANEEKYRNIIANMNLGLLEVDRNGMATYANQSFCDMSGYTQEQLMGKDAGKLFLSNGHDEILAEKKLKRERGISDAYELEVQDKAGRKRWWLISGAPRYNDKRELIGSMGIHLDITNQKLQEAELVAARVKAEQLAQAKDAFLANMSHEIRTPMNAILGMSNQLVKTTLTAQQQFYLNTILSASDTLLVIINDILDLSKIEAGKLAIEEIGFELHKVISQVGQVIAHKAEEKGLNLCINTPPASIRPVLLGDPYRISQVIINLLSNAVKFTQKGTVSLTCNLLQEKYDSQLIEIVVEDTGIGMEQAFVEKLFEKFSQEYESMARQFGGTGLGMSICKELLALMNGDIKVTSRKGYGTKVTIVLELRHGSQKHLPQKNSDCFAPGFLTGKKVLVTDDNELNRLVASIILQNYGGTVITAQNGQEALLMIEQQRPDVVLMDVQMPVLNGLDATRTIRERGYQLPVIALTAAAIKGEREKCIAAGMNDYITKPFKETEFLRTINDWFFGEKLHFEMKLYNLDKLKEISRGNEAFVKRMVDIFCSQTPGLVADMVSAYHNNDLVKMGAIAHQLKPSIENLEIAKLQQVVKSIENIGKERTENVGLAELISEAEAITDIVIKQMKTEYPD</sequence>
<evidence type="ECO:0000259" key="22">
    <source>
        <dbReference type="PROSITE" id="PS50894"/>
    </source>
</evidence>
<dbReference type="InterPro" id="IPR001789">
    <property type="entry name" value="Sig_transdc_resp-reg_receiver"/>
</dbReference>
<feature type="domain" description="PAC" evidence="21">
    <location>
        <begin position="189"/>
        <end position="242"/>
    </location>
</feature>
<evidence type="ECO:0000259" key="21">
    <source>
        <dbReference type="PROSITE" id="PS50113"/>
    </source>
</evidence>
<dbReference type="PROSITE" id="PS50112">
    <property type="entry name" value="PAS"/>
    <property type="match status" value="3"/>
</dbReference>
<feature type="domain" description="PAC" evidence="21">
    <location>
        <begin position="696"/>
        <end position="748"/>
    </location>
</feature>
<dbReference type="PROSITE" id="PS50113">
    <property type="entry name" value="PAC"/>
    <property type="match status" value="4"/>
</dbReference>
<dbReference type="PANTHER" id="PTHR45339">
    <property type="entry name" value="HYBRID SIGNAL TRANSDUCTION HISTIDINE KINASE J"/>
    <property type="match status" value="1"/>
</dbReference>
<dbReference type="EC" id="2.7.13.3" evidence="3"/>
<keyword evidence="12" id="KW-0902">Two-component regulatory system</keyword>
<keyword evidence="13" id="KW-0472">Membrane</keyword>
<evidence type="ECO:0000256" key="6">
    <source>
        <dbReference type="ARBA" id="ARBA00022679"/>
    </source>
</evidence>
<keyword evidence="5 17" id="KW-0597">Phosphoprotein</keyword>
<keyword evidence="10" id="KW-0067">ATP-binding</keyword>
<keyword evidence="7" id="KW-0812">Transmembrane</keyword>
<dbReference type="GO" id="GO:0000155">
    <property type="term" value="F:phosphorelay sensor kinase activity"/>
    <property type="evidence" value="ECO:0007669"/>
    <property type="project" value="InterPro"/>
</dbReference>
<gene>
    <name evidence="23" type="ORF">BC343_17105</name>
</gene>